<dbReference type="SUPFAM" id="SSF57756">
    <property type="entry name" value="Retrovirus zinc finger-like domains"/>
    <property type="match status" value="1"/>
</dbReference>
<accession>A0A8X6I3F4</accession>
<keyword evidence="5" id="KW-1185">Reference proteome</keyword>
<reference evidence="4" key="1">
    <citation type="submission" date="2020-08" db="EMBL/GenBank/DDBJ databases">
        <title>Multicomponent nature underlies the extraordinary mechanical properties of spider dragline silk.</title>
        <authorList>
            <person name="Kono N."/>
            <person name="Nakamura H."/>
            <person name="Mori M."/>
            <person name="Yoshida Y."/>
            <person name="Ohtoshi R."/>
            <person name="Malay A.D."/>
            <person name="Moran D.A.P."/>
            <person name="Tomita M."/>
            <person name="Numata K."/>
            <person name="Arakawa K."/>
        </authorList>
    </citation>
    <scope>NUCLEOTIDE SEQUENCE</scope>
</reference>
<dbReference type="GO" id="GO:0008270">
    <property type="term" value="F:zinc ion binding"/>
    <property type="evidence" value="ECO:0007669"/>
    <property type="project" value="UniProtKB-KW"/>
</dbReference>
<evidence type="ECO:0000313" key="5">
    <source>
        <dbReference type="Proteomes" id="UP000887013"/>
    </source>
</evidence>
<keyword evidence="1" id="KW-0863">Zinc-finger</keyword>
<name>A0A8X6I3F4_NEPPI</name>
<sequence length="220" mass="25348">MSLQNSKRQQFCDRCVGCLSRDVTPLPVILCCFFWYIFNFASMAPIMMSRSLQGLWTLQTELRKYFDKENEKGVKKFTCFSCGSDKHLKRDCPWNRGWETERVNVNSVLAEKPETENEIEVARIDIIKGDVPMGNITDKLSKSEKNTHKRLTTSGRIDVLYAVAKTLVEDVLLPPYVLEMLWGARINSSFAWNTRSLSLNSGDTDEKLRLIAWIHLRLCS</sequence>
<keyword evidence="2" id="KW-0812">Transmembrane</keyword>
<dbReference type="Proteomes" id="UP000887013">
    <property type="component" value="Unassembled WGS sequence"/>
</dbReference>
<organism evidence="4 5">
    <name type="scientific">Nephila pilipes</name>
    <name type="common">Giant wood spider</name>
    <name type="synonym">Nephila maculata</name>
    <dbReference type="NCBI Taxonomy" id="299642"/>
    <lineage>
        <taxon>Eukaryota</taxon>
        <taxon>Metazoa</taxon>
        <taxon>Ecdysozoa</taxon>
        <taxon>Arthropoda</taxon>
        <taxon>Chelicerata</taxon>
        <taxon>Arachnida</taxon>
        <taxon>Araneae</taxon>
        <taxon>Araneomorphae</taxon>
        <taxon>Entelegynae</taxon>
        <taxon>Araneoidea</taxon>
        <taxon>Nephilidae</taxon>
        <taxon>Nephila</taxon>
    </lineage>
</organism>
<dbReference type="InterPro" id="IPR001878">
    <property type="entry name" value="Znf_CCHC"/>
</dbReference>
<dbReference type="AlphaFoldDB" id="A0A8X6I3F4"/>
<gene>
    <name evidence="4" type="ORF">NPIL_655741</name>
</gene>
<evidence type="ECO:0000313" key="4">
    <source>
        <dbReference type="EMBL" id="GFS29191.1"/>
    </source>
</evidence>
<keyword evidence="1" id="KW-0862">Zinc</keyword>
<proteinExistence type="predicted"/>
<dbReference type="InterPro" id="IPR036875">
    <property type="entry name" value="Znf_CCHC_sf"/>
</dbReference>
<evidence type="ECO:0000259" key="3">
    <source>
        <dbReference type="PROSITE" id="PS50158"/>
    </source>
</evidence>
<dbReference type="EMBL" id="BMAW01041543">
    <property type="protein sequence ID" value="GFS29191.1"/>
    <property type="molecule type" value="Genomic_DNA"/>
</dbReference>
<keyword evidence="2" id="KW-0472">Membrane</keyword>
<dbReference type="PROSITE" id="PS50158">
    <property type="entry name" value="ZF_CCHC"/>
    <property type="match status" value="1"/>
</dbReference>
<protein>
    <recommendedName>
        <fullName evidence="3">CCHC-type domain-containing protein</fullName>
    </recommendedName>
</protein>
<keyword evidence="1" id="KW-0479">Metal-binding</keyword>
<keyword evidence="2" id="KW-1133">Transmembrane helix</keyword>
<feature type="domain" description="CCHC-type" evidence="3">
    <location>
        <begin position="79"/>
        <end position="93"/>
    </location>
</feature>
<comment type="caution">
    <text evidence="4">The sequence shown here is derived from an EMBL/GenBank/DDBJ whole genome shotgun (WGS) entry which is preliminary data.</text>
</comment>
<evidence type="ECO:0000256" key="1">
    <source>
        <dbReference type="PROSITE-ProRule" id="PRU00047"/>
    </source>
</evidence>
<feature type="transmembrane region" description="Helical" evidence="2">
    <location>
        <begin position="26"/>
        <end position="46"/>
    </location>
</feature>
<evidence type="ECO:0000256" key="2">
    <source>
        <dbReference type="SAM" id="Phobius"/>
    </source>
</evidence>
<dbReference type="GO" id="GO:0003676">
    <property type="term" value="F:nucleic acid binding"/>
    <property type="evidence" value="ECO:0007669"/>
    <property type="project" value="InterPro"/>
</dbReference>